<dbReference type="NCBIfam" id="TIGR00398">
    <property type="entry name" value="metG"/>
    <property type="match status" value="1"/>
</dbReference>
<dbReference type="Pfam" id="PF09334">
    <property type="entry name" value="tRNA-synt_1g"/>
    <property type="match status" value="2"/>
</dbReference>
<dbReference type="CDD" id="cd00814">
    <property type="entry name" value="MetRS_core"/>
    <property type="match status" value="1"/>
</dbReference>
<gene>
    <name evidence="13" type="ORF">COV59_03130</name>
</gene>
<dbReference type="InterPro" id="IPR033911">
    <property type="entry name" value="MetRS_core"/>
</dbReference>
<accession>A0A2H0N5I7</accession>
<feature type="domain" description="Methionyl/Leucyl tRNA synthetase" evidence="12">
    <location>
        <begin position="5"/>
        <end position="146"/>
    </location>
</feature>
<evidence type="ECO:0000256" key="3">
    <source>
        <dbReference type="ARBA" id="ARBA00018753"/>
    </source>
</evidence>
<evidence type="ECO:0000259" key="12">
    <source>
        <dbReference type="Pfam" id="PF09334"/>
    </source>
</evidence>
<keyword evidence="5 10" id="KW-0547">Nucleotide-binding</keyword>
<dbReference type="Gene3D" id="1.10.730.10">
    <property type="entry name" value="Isoleucyl-tRNA Synthetase, Domain 1"/>
    <property type="match status" value="1"/>
</dbReference>
<keyword evidence="6 10" id="KW-0067">ATP-binding</keyword>
<evidence type="ECO:0000256" key="8">
    <source>
        <dbReference type="ARBA" id="ARBA00023146"/>
    </source>
</evidence>
<reference evidence="13 14" key="1">
    <citation type="submission" date="2017-09" db="EMBL/GenBank/DDBJ databases">
        <title>Depth-based differentiation of microbial function through sediment-hosted aquifers and enrichment of novel symbionts in the deep terrestrial subsurface.</title>
        <authorList>
            <person name="Probst A.J."/>
            <person name="Ladd B."/>
            <person name="Jarett J.K."/>
            <person name="Geller-Mcgrath D.E."/>
            <person name="Sieber C.M."/>
            <person name="Emerson J.B."/>
            <person name="Anantharaman K."/>
            <person name="Thomas B.C."/>
            <person name="Malmstrom R."/>
            <person name="Stieglmeier M."/>
            <person name="Klingl A."/>
            <person name="Woyke T."/>
            <person name="Ryan C.M."/>
            <person name="Banfield J.F."/>
        </authorList>
    </citation>
    <scope>NUCLEOTIDE SEQUENCE [LARGE SCALE GENOMIC DNA]</scope>
    <source>
        <strain evidence="13">CG11_big_fil_rev_8_21_14_0_20_39_34</strain>
    </source>
</reference>
<proteinExistence type="inferred from homology"/>
<dbReference type="EMBL" id="PCWN01000007">
    <property type="protein sequence ID" value="PIR04152.1"/>
    <property type="molecule type" value="Genomic_DNA"/>
</dbReference>
<evidence type="ECO:0000256" key="5">
    <source>
        <dbReference type="ARBA" id="ARBA00022741"/>
    </source>
</evidence>
<dbReference type="AlphaFoldDB" id="A0A2H0N5I7"/>
<comment type="caution">
    <text evidence="13">The sequence shown here is derived from an EMBL/GenBank/DDBJ whole genome shotgun (WGS) entry which is preliminary data.</text>
</comment>
<dbReference type="PANTHER" id="PTHR43326:SF1">
    <property type="entry name" value="METHIONINE--TRNA LIGASE, MITOCHONDRIAL"/>
    <property type="match status" value="1"/>
</dbReference>
<dbReference type="Proteomes" id="UP000229600">
    <property type="component" value="Unassembled WGS sequence"/>
</dbReference>
<evidence type="ECO:0000313" key="14">
    <source>
        <dbReference type="Proteomes" id="UP000229600"/>
    </source>
</evidence>
<evidence type="ECO:0000313" key="13">
    <source>
        <dbReference type="EMBL" id="PIR04152.1"/>
    </source>
</evidence>
<dbReference type="PRINTS" id="PR01041">
    <property type="entry name" value="TRNASYNTHMET"/>
</dbReference>
<comment type="similarity">
    <text evidence="10">Belongs to the class-I aminoacyl-tRNA synthetase family.</text>
</comment>
<feature type="domain" description="Methionyl/Leucyl tRNA synthetase" evidence="12">
    <location>
        <begin position="154"/>
        <end position="360"/>
    </location>
</feature>
<dbReference type="Gene3D" id="3.40.50.620">
    <property type="entry name" value="HUPs"/>
    <property type="match status" value="1"/>
</dbReference>
<evidence type="ECO:0000256" key="4">
    <source>
        <dbReference type="ARBA" id="ARBA00022598"/>
    </source>
</evidence>
<evidence type="ECO:0000256" key="9">
    <source>
        <dbReference type="ARBA" id="ARBA00030904"/>
    </source>
</evidence>
<dbReference type="GO" id="GO:0005524">
    <property type="term" value="F:ATP binding"/>
    <property type="evidence" value="ECO:0007669"/>
    <property type="project" value="UniProtKB-KW"/>
</dbReference>
<dbReference type="SUPFAM" id="SSF47323">
    <property type="entry name" value="Anticodon-binding domain of a subclass of class I aminoacyl-tRNA synthetases"/>
    <property type="match status" value="1"/>
</dbReference>
<dbReference type="Gene3D" id="2.170.220.10">
    <property type="match status" value="1"/>
</dbReference>
<dbReference type="InterPro" id="IPR014729">
    <property type="entry name" value="Rossmann-like_a/b/a_fold"/>
</dbReference>
<dbReference type="InterPro" id="IPR015413">
    <property type="entry name" value="Methionyl/Leucyl_tRNA_Synth"/>
</dbReference>
<keyword evidence="4 10" id="KW-0436">Ligase</keyword>
<evidence type="ECO:0000259" key="11">
    <source>
        <dbReference type="Pfam" id="PF08264"/>
    </source>
</evidence>
<keyword evidence="7 10" id="KW-0648">Protein biosynthesis</keyword>
<organism evidence="13 14">
    <name type="scientific">Candidatus Magasanikbacteria bacterium CG11_big_fil_rev_8_21_14_0_20_39_34</name>
    <dbReference type="NCBI Taxonomy" id="1974653"/>
    <lineage>
        <taxon>Bacteria</taxon>
        <taxon>Candidatus Magasanikiibacteriota</taxon>
    </lineage>
</organism>
<evidence type="ECO:0000256" key="10">
    <source>
        <dbReference type="RuleBase" id="RU363039"/>
    </source>
</evidence>
<keyword evidence="8 10" id="KW-0030">Aminoacyl-tRNA synthetase</keyword>
<dbReference type="GO" id="GO:0006431">
    <property type="term" value="P:methionyl-tRNA aminoacylation"/>
    <property type="evidence" value="ECO:0007669"/>
    <property type="project" value="InterPro"/>
</dbReference>
<feature type="domain" description="Methionyl/Valyl/Leucyl/Isoleucyl-tRNA synthetase anticodon-binding" evidence="11">
    <location>
        <begin position="389"/>
        <end position="467"/>
    </location>
</feature>
<dbReference type="InterPro" id="IPR009080">
    <property type="entry name" value="tRNAsynth_Ia_anticodon-bd"/>
</dbReference>
<dbReference type="EC" id="6.1.1.10" evidence="2"/>
<comment type="function">
    <text evidence="1">Is required not only for elongation of protein synthesis but also for the initiation of all mRNA translation through initiator tRNA(fMet) aminoacylation.</text>
</comment>
<dbReference type="SUPFAM" id="SSF52374">
    <property type="entry name" value="Nucleotidylyl transferase"/>
    <property type="match status" value="1"/>
</dbReference>
<dbReference type="InterPro" id="IPR023457">
    <property type="entry name" value="Met-tRNA_synth_2"/>
</dbReference>
<dbReference type="Pfam" id="PF08264">
    <property type="entry name" value="Anticodon_1"/>
    <property type="match status" value="1"/>
</dbReference>
<dbReference type="InterPro" id="IPR014758">
    <property type="entry name" value="Met-tRNA_synth"/>
</dbReference>
<protein>
    <recommendedName>
        <fullName evidence="3">Methionine--tRNA ligase</fullName>
        <ecNumber evidence="2">6.1.1.10</ecNumber>
    </recommendedName>
    <alternativeName>
        <fullName evidence="9">Methionyl-tRNA synthetase</fullName>
    </alternativeName>
</protein>
<evidence type="ECO:0000256" key="7">
    <source>
        <dbReference type="ARBA" id="ARBA00022917"/>
    </source>
</evidence>
<evidence type="ECO:0000256" key="2">
    <source>
        <dbReference type="ARBA" id="ARBA00012838"/>
    </source>
</evidence>
<dbReference type="PANTHER" id="PTHR43326">
    <property type="entry name" value="METHIONYL-TRNA SYNTHETASE"/>
    <property type="match status" value="1"/>
</dbReference>
<evidence type="ECO:0000256" key="6">
    <source>
        <dbReference type="ARBA" id="ARBA00022840"/>
    </source>
</evidence>
<evidence type="ECO:0000256" key="1">
    <source>
        <dbReference type="ARBA" id="ARBA00003314"/>
    </source>
</evidence>
<name>A0A2H0N5I7_9BACT</name>
<dbReference type="GO" id="GO:0004825">
    <property type="term" value="F:methionine-tRNA ligase activity"/>
    <property type="evidence" value="ECO:0007669"/>
    <property type="project" value="UniProtKB-EC"/>
</dbReference>
<dbReference type="InterPro" id="IPR013155">
    <property type="entry name" value="M/V/L/I-tRNA-synth_anticd-bd"/>
</dbReference>
<sequence>MKEKYYLTTTLPYVNADPHIGFALEMIQADALVRYERLLGKEVVFNTGTDEHGLKIHRKAEEMGIDTQDYCDQYAARFHSLRELLNLSYTNFIRTTDPHHKQAAQEFWKRCDANGDIYKKNYQVKYCVGCELEKTDSELVDGKCPLHIKYDIELIEEENYFFRFSAFQEKLLQLYSERPDFVVPAHRLDEIRKFVEGGLQDFSISRLKEKMPWGVPVPGDDTHVMYVWFDALVNYISTLGWPEDEENFRAYWPGVQVAGKDNLRQQSAMWQAMLLSAGLESSKQIFIHGFITSEGQKMSKSLGNVVNPVDVVEKYGTDPVRFYLLGALPSYEDGDFSTRRFEEFYTAHLVNGLGNLTSRILTMIEKYSDGKIPEKSEDIFDVRAFWGRYDKSFGKFSFDEVVRELNSFVAKCDAKISEEKPWEKAKNGESIDALLYVLVESLRHLAIAFFPLLPESAENILKSLHISHEQIQGEQARAWGVLAKGNEVTKGEILFKRLES</sequence>